<evidence type="ECO:0000313" key="3">
    <source>
        <dbReference type="Proteomes" id="UP000003157"/>
    </source>
</evidence>
<sequence length="121" mass="13363">MYHKKIKEERKEMFKKIKERIEKQKKAIVSALITCSLIAYNTAGVYATSGVSDNLSNASNGAQQETLSWIEAAGGFGIVVGALIWASGNSKMAKTVIFCVAIAYILVKYSQDIWGWYTGIF</sequence>
<dbReference type="AlphaFoldDB" id="E7GC43"/>
<dbReference type="EMBL" id="ADKX01000038">
    <property type="protein sequence ID" value="EFW04391.1"/>
    <property type="molecule type" value="Genomic_DNA"/>
</dbReference>
<organism evidence="2 3">
    <name type="scientific">Coprobacillus cateniformis</name>
    <dbReference type="NCBI Taxonomy" id="100884"/>
    <lineage>
        <taxon>Bacteria</taxon>
        <taxon>Bacillati</taxon>
        <taxon>Bacillota</taxon>
        <taxon>Erysipelotrichia</taxon>
        <taxon>Erysipelotrichales</taxon>
        <taxon>Coprobacillaceae</taxon>
        <taxon>Coprobacillus</taxon>
    </lineage>
</organism>
<feature type="transmembrane region" description="Helical" evidence="1">
    <location>
        <begin position="93"/>
        <end position="111"/>
    </location>
</feature>
<evidence type="ECO:0000313" key="2">
    <source>
        <dbReference type="EMBL" id="EFW04391.1"/>
    </source>
</evidence>
<feature type="transmembrane region" description="Helical" evidence="1">
    <location>
        <begin position="66"/>
        <end position="86"/>
    </location>
</feature>
<gene>
    <name evidence="2" type="ORF">HMPREF9488_02334</name>
</gene>
<keyword evidence="3" id="KW-1185">Reference proteome</keyword>
<name>E7GC43_9FIRM</name>
<dbReference type="HOGENOM" id="CLU_2034101_0_0_9"/>
<reference evidence="2 3" key="1">
    <citation type="submission" date="2010-12" db="EMBL/GenBank/DDBJ databases">
        <title>The Genome Sequence of Coprobacillus sp. strain 29_1.</title>
        <authorList>
            <consortium name="The Broad Institute Genome Sequencing Platform"/>
            <person name="Earl A."/>
            <person name="Ward D."/>
            <person name="Feldgarden M."/>
            <person name="Gevers D."/>
            <person name="Daigneault M."/>
            <person name="Sibley C.D."/>
            <person name="White A."/>
            <person name="Strauss J."/>
            <person name="Allen-Vercoe E."/>
            <person name="Young S.K."/>
            <person name="Zeng Q."/>
            <person name="Gargeya S."/>
            <person name="Fitzgerald M."/>
            <person name="Haas B."/>
            <person name="Abouelleil A."/>
            <person name="Alvarado L."/>
            <person name="Arachchi H.M."/>
            <person name="Berlin A."/>
            <person name="Brown A."/>
            <person name="Chapman S.B."/>
            <person name="Chen Z."/>
            <person name="Dunbar C."/>
            <person name="Freedman E."/>
            <person name="Gearin G."/>
            <person name="Gellesch M."/>
            <person name="Goldberg J."/>
            <person name="Griggs A."/>
            <person name="Gujja S."/>
            <person name="Heilman E."/>
            <person name="Heiman D."/>
            <person name="Howarth C."/>
            <person name="Larson L."/>
            <person name="Lui A."/>
            <person name="MacDonald P.J.P."/>
            <person name="Mehta T."/>
            <person name="Montmayeur A."/>
            <person name="Murphy C."/>
            <person name="Neiman D."/>
            <person name="Pearson M."/>
            <person name="Priest M."/>
            <person name="Roberts A."/>
            <person name="Saif S."/>
            <person name="Shea T."/>
            <person name="Shenoy N."/>
            <person name="Sisk P."/>
            <person name="Stolte C."/>
            <person name="Sykes S."/>
            <person name="White J."/>
            <person name="Yandava C."/>
            <person name="Nusbaum C."/>
            <person name="Birren B."/>
        </authorList>
    </citation>
    <scope>NUCLEOTIDE SEQUENCE [LARGE SCALE GENOMIC DNA]</scope>
    <source>
        <strain evidence="2 3">29_1</strain>
    </source>
</reference>
<keyword evidence="1" id="KW-0812">Transmembrane</keyword>
<comment type="caution">
    <text evidence="2">The sequence shown here is derived from an EMBL/GenBank/DDBJ whole genome shotgun (WGS) entry which is preliminary data.</text>
</comment>
<accession>E7GC43</accession>
<protein>
    <submittedName>
        <fullName evidence="2">Uncharacterized protein</fullName>
    </submittedName>
</protein>
<keyword evidence="1" id="KW-0472">Membrane</keyword>
<dbReference type="STRING" id="100884.GCA_000269565_03873"/>
<keyword evidence="1" id="KW-1133">Transmembrane helix</keyword>
<dbReference type="Proteomes" id="UP000003157">
    <property type="component" value="Unassembled WGS sequence"/>
</dbReference>
<evidence type="ECO:0000256" key="1">
    <source>
        <dbReference type="SAM" id="Phobius"/>
    </source>
</evidence>
<proteinExistence type="predicted"/>